<dbReference type="InterPro" id="IPR009061">
    <property type="entry name" value="DNA-bd_dom_put_sf"/>
</dbReference>
<dbReference type="InterPro" id="IPR006597">
    <property type="entry name" value="Sel1-like"/>
</dbReference>
<dbReference type="Gene3D" id="1.25.40.10">
    <property type="entry name" value="Tetratricopeptide repeat domain"/>
    <property type="match status" value="1"/>
</dbReference>
<dbReference type="SUPFAM" id="SSF46955">
    <property type="entry name" value="Putative DNA-binding domain"/>
    <property type="match status" value="1"/>
</dbReference>
<sequence length="181" mass="19281">MSLFFYDMLPTCRSGFATGGVAMDNEAMEGVMLSARTAARLAGRTCRTLQRWCEEGALPSVAVNGKGKRMIPVDALAPLLPLPLDDGLRTLLGRVEGGDGEAALALGLMLMEAGKGAPALAWFQAAAEGGNADAMHWLYQAYFQGLGTPRNRTLGIKWLAEAALRGHAIALRQIEQLRLGP</sequence>
<evidence type="ECO:0000313" key="1">
    <source>
        <dbReference type="EMBL" id="RNF60909.1"/>
    </source>
</evidence>
<name>A0A3M8QXA0_9PROT</name>
<dbReference type="AlphaFoldDB" id="A0A3M8QXA0"/>
<accession>A0A3M8QXA0</accession>
<reference evidence="1" key="1">
    <citation type="submission" date="2018-10" db="EMBL/GenBank/DDBJ databases">
        <title>Acidithiobacillus sulfuriphilus sp. nov.: an extremely acidophilic sulfur-oxidizing chemolithotroph isolated from a neutral pH environment.</title>
        <authorList>
            <person name="Falagan C."/>
            <person name="Moya-Beltran A."/>
            <person name="Quatrini R."/>
            <person name="Johnson D.B."/>
        </authorList>
    </citation>
    <scope>NUCLEOTIDE SEQUENCE [LARGE SCALE GENOMIC DNA]</scope>
    <source>
        <strain evidence="1">CJ-2</strain>
    </source>
</reference>
<dbReference type="SUPFAM" id="SSF81901">
    <property type="entry name" value="HCP-like"/>
    <property type="match status" value="1"/>
</dbReference>
<protein>
    <submittedName>
        <fullName evidence="1">Sel1 repeat family protein</fullName>
    </submittedName>
</protein>
<organism evidence="1">
    <name type="scientific">Acidithiobacillus sulfuriphilus</name>
    <dbReference type="NCBI Taxonomy" id="1867749"/>
    <lineage>
        <taxon>Bacteria</taxon>
        <taxon>Pseudomonadati</taxon>
        <taxon>Pseudomonadota</taxon>
        <taxon>Acidithiobacillia</taxon>
        <taxon>Acidithiobacillales</taxon>
        <taxon>Acidithiobacillaceae</taxon>
        <taxon>Acidithiobacillus</taxon>
    </lineage>
</organism>
<comment type="caution">
    <text evidence="1">The sequence shown here is derived from an EMBL/GenBank/DDBJ whole genome shotgun (WGS) entry which is preliminary data.</text>
</comment>
<gene>
    <name evidence="1" type="ORF">EC580_08760</name>
</gene>
<proteinExistence type="predicted"/>
<dbReference type="EMBL" id="RIZI01000172">
    <property type="protein sequence ID" value="RNF60909.1"/>
    <property type="molecule type" value="Genomic_DNA"/>
</dbReference>
<dbReference type="InterPro" id="IPR011990">
    <property type="entry name" value="TPR-like_helical_dom_sf"/>
</dbReference>
<dbReference type="SMART" id="SM00671">
    <property type="entry name" value="SEL1"/>
    <property type="match status" value="2"/>
</dbReference>